<dbReference type="InterPro" id="IPR036318">
    <property type="entry name" value="FAD-bd_PCMH-like_sf"/>
</dbReference>
<feature type="domain" description="CBS" evidence="12">
    <location>
        <begin position="299"/>
        <end position="356"/>
    </location>
</feature>
<sequence length="445" mass="48037">MIAALLAAEEGITVNWLSLAVAIVLLALNGFFVAAEFALLASRRSRIEQLAADGNARAKSALRGIRELTLMLAGAQLGITMCSLGLGLVAEPAVAAIIEGALGEWFTLSDTATHIIGFTLALSLVVFLHMVVGEMAPKSWAISHPEDSAMKLARPFRMFVTIFRPIIWFMNTIANGVVRLVGVEPQDELAMAHSPDDLRLLLDESAGHGGLAATEHELLTRSLELSGLTAADAMTVRRDIIAVSSDSTADVAAAEAHRTGRSRIIVFEGDLDHVMGFVHAKDLLRLPHGTWANTAVGGLARRVMVTPEHHRVEDLLLEMRTERQHVALVIDEHGTVVGLVTLEDVIEELIGDFHDESDHRLGDCVKLSDGTFRVNGTLRPDQFEECTGVPLPEGEWQTVAGYVIAALDEIPSVGDRVSTEIAEFEVLAMDAYAIDSLRVRITVSG</sequence>
<dbReference type="KEGG" id="aym:YM304_21470"/>
<keyword evidence="3" id="KW-1003">Cell membrane</keyword>
<dbReference type="PANTHER" id="PTHR43099">
    <property type="entry name" value="UPF0053 PROTEIN YRKA"/>
    <property type="match status" value="1"/>
</dbReference>
<dbReference type="InterPro" id="IPR051676">
    <property type="entry name" value="UPF0053_domain"/>
</dbReference>
<dbReference type="InterPro" id="IPR002550">
    <property type="entry name" value="CNNM"/>
</dbReference>
<keyword evidence="6 10" id="KW-1133">Transmembrane helix</keyword>
<evidence type="ECO:0000256" key="5">
    <source>
        <dbReference type="ARBA" id="ARBA00022737"/>
    </source>
</evidence>
<reference evidence="14 15" key="1">
    <citation type="journal article" date="2013" name="Int. J. Syst. Evol. Microbiol.">
        <title>Ilumatobacter nonamiense sp. nov. and Ilumatobacter coccineum sp. nov., isolated from seashore sand.</title>
        <authorList>
            <person name="Matsumoto A."/>
            <person name="Kasai H."/>
            <person name="Matsuo Y."/>
            <person name="Shizuri Y."/>
            <person name="Ichikawa N."/>
            <person name="Fujita N."/>
            <person name="Omura S."/>
            <person name="Takahashi Y."/>
        </authorList>
    </citation>
    <scope>NUCLEOTIDE SEQUENCE [LARGE SCALE GENOMIC DNA]</scope>
    <source>
        <strain evidence="15">NBRC 103263 / KCTC 29153 / YM16-304</strain>
    </source>
</reference>
<evidence type="ECO:0000313" key="14">
    <source>
        <dbReference type="EMBL" id="BAN02461.1"/>
    </source>
</evidence>
<accession>A0A6C7E7K1</accession>
<feature type="transmembrane region" description="Helical" evidence="11">
    <location>
        <begin position="112"/>
        <end position="132"/>
    </location>
</feature>
<evidence type="ECO:0000256" key="2">
    <source>
        <dbReference type="ARBA" id="ARBA00006337"/>
    </source>
</evidence>
<name>A0A6C7E7K1_ILUCY</name>
<feature type="transmembrane region" description="Helical" evidence="11">
    <location>
        <begin position="68"/>
        <end position="90"/>
    </location>
</feature>
<evidence type="ECO:0000256" key="10">
    <source>
        <dbReference type="PROSITE-ProRule" id="PRU01193"/>
    </source>
</evidence>
<dbReference type="Gene3D" id="3.10.580.10">
    <property type="entry name" value="CBS-domain"/>
    <property type="match status" value="1"/>
</dbReference>
<evidence type="ECO:0000256" key="1">
    <source>
        <dbReference type="ARBA" id="ARBA00004651"/>
    </source>
</evidence>
<dbReference type="Gene3D" id="3.30.465.10">
    <property type="match status" value="1"/>
</dbReference>
<evidence type="ECO:0008006" key="16">
    <source>
        <dbReference type="Google" id="ProtNLM"/>
    </source>
</evidence>
<keyword evidence="15" id="KW-1185">Reference proteome</keyword>
<dbReference type="Pfam" id="PF00571">
    <property type="entry name" value="CBS"/>
    <property type="match status" value="2"/>
</dbReference>
<dbReference type="Pfam" id="PF03471">
    <property type="entry name" value="CorC_HlyC"/>
    <property type="match status" value="1"/>
</dbReference>
<dbReference type="SUPFAM" id="SSF56176">
    <property type="entry name" value="FAD-binding/transporter-associated domain-like"/>
    <property type="match status" value="1"/>
</dbReference>
<evidence type="ECO:0000256" key="4">
    <source>
        <dbReference type="ARBA" id="ARBA00022692"/>
    </source>
</evidence>
<dbReference type="GO" id="GO:0005886">
    <property type="term" value="C:plasma membrane"/>
    <property type="evidence" value="ECO:0007669"/>
    <property type="project" value="UniProtKB-SubCell"/>
</dbReference>
<evidence type="ECO:0000256" key="8">
    <source>
        <dbReference type="ARBA" id="ARBA00023136"/>
    </source>
</evidence>
<dbReference type="SUPFAM" id="SSF54631">
    <property type="entry name" value="CBS-domain pair"/>
    <property type="match status" value="1"/>
</dbReference>
<feature type="transmembrane region" description="Helical" evidence="11">
    <location>
        <begin position="16"/>
        <end position="40"/>
    </location>
</feature>
<comment type="similarity">
    <text evidence="2">Belongs to the UPF0053 family.</text>
</comment>
<dbReference type="PROSITE" id="PS51846">
    <property type="entry name" value="CNNM"/>
    <property type="match status" value="1"/>
</dbReference>
<evidence type="ECO:0000259" key="13">
    <source>
        <dbReference type="PROSITE" id="PS51846"/>
    </source>
</evidence>
<protein>
    <recommendedName>
        <fullName evidence="16">HlyC/CorC family transporter</fullName>
    </recommendedName>
</protein>
<dbReference type="PANTHER" id="PTHR43099:SF5">
    <property type="entry name" value="HLYC_CORC FAMILY TRANSPORTER"/>
    <property type="match status" value="1"/>
</dbReference>
<evidence type="ECO:0000256" key="11">
    <source>
        <dbReference type="SAM" id="Phobius"/>
    </source>
</evidence>
<dbReference type="Pfam" id="PF01595">
    <property type="entry name" value="CNNM"/>
    <property type="match status" value="1"/>
</dbReference>
<dbReference type="InterPro" id="IPR046342">
    <property type="entry name" value="CBS_dom_sf"/>
</dbReference>
<dbReference type="CDD" id="cd04590">
    <property type="entry name" value="CBS_pair_CorC_HlyC_assoc"/>
    <property type="match status" value="1"/>
</dbReference>
<dbReference type="EMBL" id="AP012057">
    <property type="protein sequence ID" value="BAN02461.1"/>
    <property type="molecule type" value="Genomic_DNA"/>
</dbReference>
<evidence type="ECO:0000313" key="15">
    <source>
        <dbReference type="Proteomes" id="UP000011863"/>
    </source>
</evidence>
<dbReference type="InterPro" id="IPR016169">
    <property type="entry name" value="FAD-bd_PCMH_sub2"/>
</dbReference>
<keyword evidence="4 10" id="KW-0812">Transmembrane</keyword>
<evidence type="ECO:0000259" key="12">
    <source>
        <dbReference type="PROSITE" id="PS51371"/>
    </source>
</evidence>
<dbReference type="AlphaFoldDB" id="A0A6C7E7K1"/>
<dbReference type="InterPro" id="IPR044751">
    <property type="entry name" value="Ion_transp-like_CBS"/>
</dbReference>
<organism evidence="14 15">
    <name type="scientific">Ilumatobacter coccineus (strain NBRC 103263 / KCTC 29153 / YM16-304)</name>
    <dbReference type="NCBI Taxonomy" id="1313172"/>
    <lineage>
        <taxon>Bacteria</taxon>
        <taxon>Bacillati</taxon>
        <taxon>Actinomycetota</taxon>
        <taxon>Acidimicrobiia</taxon>
        <taxon>Acidimicrobiales</taxon>
        <taxon>Ilumatobacteraceae</taxon>
        <taxon>Ilumatobacter</taxon>
    </lineage>
</organism>
<keyword evidence="5" id="KW-0677">Repeat</keyword>
<evidence type="ECO:0000256" key="7">
    <source>
        <dbReference type="ARBA" id="ARBA00023122"/>
    </source>
</evidence>
<dbReference type="Proteomes" id="UP000011863">
    <property type="component" value="Chromosome"/>
</dbReference>
<keyword evidence="8 10" id="KW-0472">Membrane</keyword>
<gene>
    <name evidence="14" type="ORF">YM304_21470</name>
</gene>
<keyword evidence="7 9" id="KW-0129">CBS domain</keyword>
<feature type="domain" description="CNNM transmembrane" evidence="13">
    <location>
        <begin position="11"/>
        <end position="215"/>
    </location>
</feature>
<proteinExistence type="inferred from homology"/>
<evidence type="ECO:0000256" key="3">
    <source>
        <dbReference type="ARBA" id="ARBA00022475"/>
    </source>
</evidence>
<comment type="subcellular location">
    <subcellularLocation>
        <location evidence="1">Cell membrane</location>
        <topology evidence="1">Multi-pass membrane protein</topology>
    </subcellularLocation>
</comment>
<dbReference type="GO" id="GO:0050660">
    <property type="term" value="F:flavin adenine dinucleotide binding"/>
    <property type="evidence" value="ECO:0007669"/>
    <property type="project" value="InterPro"/>
</dbReference>
<dbReference type="InterPro" id="IPR000644">
    <property type="entry name" value="CBS_dom"/>
</dbReference>
<dbReference type="SMART" id="SM00116">
    <property type="entry name" value="CBS"/>
    <property type="match status" value="2"/>
</dbReference>
<dbReference type="RefSeq" id="WP_015441708.1">
    <property type="nucleotide sequence ID" value="NC_020520.1"/>
</dbReference>
<evidence type="ECO:0000256" key="9">
    <source>
        <dbReference type="PROSITE-ProRule" id="PRU00703"/>
    </source>
</evidence>
<dbReference type="PROSITE" id="PS51371">
    <property type="entry name" value="CBS"/>
    <property type="match status" value="1"/>
</dbReference>
<dbReference type="SMART" id="SM01091">
    <property type="entry name" value="CorC_HlyC"/>
    <property type="match status" value="1"/>
</dbReference>
<dbReference type="InterPro" id="IPR005170">
    <property type="entry name" value="Transptr-assoc_dom"/>
</dbReference>
<evidence type="ECO:0000256" key="6">
    <source>
        <dbReference type="ARBA" id="ARBA00022989"/>
    </source>
</evidence>